<dbReference type="EMBL" id="GL376567">
    <property type="status" value="NOT_ANNOTATED_CDS"/>
    <property type="molecule type" value="Genomic_DNA"/>
</dbReference>
<feature type="compositionally biased region" description="Basic and acidic residues" evidence="4">
    <location>
        <begin position="249"/>
        <end position="259"/>
    </location>
</feature>
<feature type="compositionally biased region" description="Acidic residues" evidence="4">
    <location>
        <begin position="156"/>
        <end position="167"/>
    </location>
</feature>
<dbReference type="HOGENOM" id="CLU_479399_0_0_1"/>
<dbReference type="Pfam" id="PF16770">
    <property type="entry name" value="RTT107_BRCT_5"/>
    <property type="match status" value="1"/>
</dbReference>
<dbReference type="InParanoid" id="K3WG71"/>
<evidence type="ECO:0000259" key="5">
    <source>
        <dbReference type="PROSITE" id="PS50172"/>
    </source>
</evidence>
<dbReference type="GO" id="GO:0006974">
    <property type="term" value="P:DNA damage response"/>
    <property type="evidence" value="ECO:0007669"/>
    <property type="project" value="UniProtKB-KW"/>
</dbReference>
<dbReference type="Pfam" id="PF16589">
    <property type="entry name" value="BRCT_2"/>
    <property type="match status" value="1"/>
</dbReference>
<dbReference type="PANTHER" id="PTHR23196:SF1">
    <property type="entry name" value="PAX-INTERACTING PROTEIN 1"/>
    <property type="match status" value="1"/>
</dbReference>
<feature type="compositionally biased region" description="Basic and acidic residues" evidence="4">
    <location>
        <begin position="302"/>
        <end position="312"/>
    </location>
</feature>
<dbReference type="VEuPathDB" id="FungiDB:PYU1_G003952"/>
<dbReference type="AlphaFoldDB" id="K3WG71"/>
<dbReference type="CDD" id="cd18432">
    <property type="entry name" value="BRCT_PAXIP1_rpt6_like"/>
    <property type="match status" value="1"/>
</dbReference>
<reference evidence="6" key="3">
    <citation type="submission" date="2015-02" db="UniProtKB">
        <authorList>
            <consortium name="EnsemblProtists"/>
        </authorList>
    </citation>
    <scope>IDENTIFICATION</scope>
    <source>
        <strain evidence="6">DAOM BR144</strain>
    </source>
</reference>
<keyword evidence="3" id="KW-0539">Nucleus</keyword>
<dbReference type="InterPro" id="IPR051579">
    <property type="entry name" value="DDR_Transcriptional_Reg"/>
</dbReference>
<dbReference type="Gene3D" id="3.40.50.10190">
    <property type="entry name" value="BRCT domain"/>
    <property type="match status" value="2"/>
</dbReference>
<dbReference type="SUPFAM" id="SSF52113">
    <property type="entry name" value="BRCT domain"/>
    <property type="match status" value="1"/>
</dbReference>
<feature type="compositionally biased region" description="Acidic residues" evidence="4">
    <location>
        <begin position="104"/>
        <end position="113"/>
    </location>
</feature>
<dbReference type="STRING" id="431595.K3WG71"/>
<feature type="domain" description="BRCT" evidence="5">
    <location>
        <begin position="526"/>
        <end position="621"/>
    </location>
</feature>
<sequence>MPREAVEFVGVFAGDDTLSGENTPEGFQDMPGQWYSTLQRKRGAVDNAATQRDSQATQKQTEVATELVTQPNDDDGDGSKPPVFVYAPNSFGDDDGRNYSYQQEPEEEIDEDETQIMMSMSQDREGLRTTHRKIEEEELVVSASGNPAKGTSNVTSDDEGAESDMSDDMLAQDGPIDGLSSLAASFQQQESEAERDAVKKKVPVYVSRSQFQNTPTPSVEGESSSSGAETEVEEELDSDLQRIQSVVSKAKEIATHETDIAMQKLTRLRSTSEHSTSSENVENHNDGKKPKRIRLTSSPISRTDDNDAKSTDASESTEQAQGRMKRAKHATTKAPKPSSAKNNKRTAAIIDNEESKNPTESDRVSQLTGGNSIEVGETQPSQLNAVNGKSHRKDQAITPPSQKRRLSHDSPGVLQKPEDTIRVILTGIEPTPAIRKKIKAIANAVYEDDIEKATHVIAPKNQLKRTVKLLCGISRCQHILGMKWLDESARVGAALNEADYCLKDTNAQQKWHFDLHKTMYEFTPEQRRQLFVGHTVFITNHKSVLPPVKDLVKIVECAGGKAEVKGSAGPSDLVITSEAALGVVSVQKSLVSANPQRIYSPELILSSILQQHIDFEQNHLVVSPSSSKKRAPN</sequence>
<dbReference type="InterPro" id="IPR036420">
    <property type="entry name" value="BRCT_dom_sf"/>
</dbReference>
<feature type="region of interest" description="Disordered" evidence="4">
    <location>
        <begin position="41"/>
        <end position="113"/>
    </location>
</feature>
<evidence type="ECO:0000256" key="4">
    <source>
        <dbReference type="SAM" id="MobiDB-lite"/>
    </source>
</evidence>
<dbReference type="Proteomes" id="UP000019132">
    <property type="component" value="Unassembled WGS sequence"/>
</dbReference>
<protein>
    <recommendedName>
        <fullName evidence="5">BRCT domain-containing protein</fullName>
    </recommendedName>
</protein>
<dbReference type="PANTHER" id="PTHR23196">
    <property type="entry name" value="PAX TRANSCRIPTION ACTIVATION DOMAIN INTERACTING PROTEIN"/>
    <property type="match status" value="1"/>
</dbReference>
<feature type="compositionally biased region" description="Basic and acidic residues" evidence="4">
    <location>
        <begin position="353"/>
        <end position="363"/>
    </location>
</feature>
<dbReference type="GO" id="GO:0005634">
    <property type="term" value="C:nucleus"/>
    <property type="evidence" value="ECO:0007669"/>
    <property type="project" value="UniProtKB-SubCell"/>
</dbReference>
<feature type="compositionally biased region" description="Polar residues" evidence="4">
    <location>
        <begin position="48"/>
        <end position="71"/>
    </location>
</feature>
<dbReference type="EnsemblProtists" id="PYU1_T003962">
    <property type="protein sequence ID" value="PYU1_T003962"/>
    <property type="gene ID" value="PYU1_G003952"/>
</dbReference>
<evidence type="ECO:0000313" key="6">
    <source>
        <dbReference type="EnsemblProtists" id="PYU1_T003962"/>
    </source>
</evidence>
<feature type="compositionally biased region" description="Low complexity" evidence="4">
    <location>
        <begin position="215"/>
        <end position="229"/>
    </location>
</feature>
<dbReference type="InterPro" id="IPR001357">
    <property type="entry name" value="BRCT_dom"/>
</dbReference>
<reference evidence="7" key="2">
    <citation type="submission" date="2010-04" db="EMBL/GenBank/DDBJ databases">
        <authorList>
            <person name="Buell R."/>
            <person name="Hamilton J."/>
            <person name="Hostetler J."/>
        </authorList>
    </citation>
    <scope>NUCLEOTIDE SEQUENCE [LARGE SCALE GENOMIC DNA]</scope>
    <source>
        <strain evidence="7">DAOM:BR144</strain>
    </source>
</reference>
<evidence type="ECO:0000313" key="7">
    <source>
        <dbReference type="Proteomes" id="UP000019132"/>
    </source>
</evidence>
<dbReference type="SMART" id="SM00292">
    <property type="entry name" value="BRCT"/>
    <property type="match status" value="2"/>
</dbReference>
<reference evidence="7" key="1">
    <citation type="journal article" date="2010" name="Genome Biol.">
        <title>Genome sequence of the necrotrophic plant pathogen Pythium ultimum reveals original pathogenicity mechanisms and effector repertoire.</title>
        <authorList>
            <person name="Levesque C.A."/>
            <person name="Brouwer H."/>
            <person name="Cano L."/>
            <person name="Hamilton J.P."/>
            <person name="Holt C."/>
            <person name="Huitema E."/>
            <person name="Raffaele S."/>
            <person name="Robideau G.P."/>
            <person name="Thines M."/>
            <person name="Win J."/>
            <person name="Zerillo M.M."/>
            <person name="Beakes G.W."/>
            <person name="Boore J.L."/>
            <person name="Busam D."/>
            <person name="Dumas B."/>
            <person name="Ferriera S."/>
            <person name="Fuerstenberg S.I."/>
            <person name="Gachon C.M."/>
            <person name="Gaulin E."/>
            <person name="Govers F."/>
            <person name="Grenville-Briggs L."/>
            <person name="Horner N."/>
            <person name="Hostetler J."/>
            <person name="Jiang R.H."/>
            <person name="Johnson J."/>
            <person name="Krajaejun T."/>
            <person name="Lin H."/>
            <person name="Meijer H.J."/>
            <person name="Moore B."/>
            <person name="Morris P."/>
            <person name="Phuntmart V."/>
            <person name="Puiu D."/>
            <person name="Shetty J."/>
            <person name="Stajich J.E."/>
            <person name="Tripathy S."/>
            <person name="Wawra S."/>
            <person name="van West P."/>
            <person name="Whitty B.R."/>
            <person name="Coutinho P.M."/>
            <person name="Henrissat B."/>
            <person name="Martin F."/>
            <person name="Thomas P.D."/>
            <person name="Tyler B.M."/>
            <person name="De Vries R.P."/>
            <person name="Kamoun S."/>
            <person name="Yandell M."/>
            <person name="Tisserat N."/>
            <person name="Buell C.R."/>
        </authorList>
    </citation>
    <scope>NUCLEOTIDE SEQUENCE</scope>
    <source>
        <strain evidence="7">DAOM:BR144</strain>
    </source>
</reference>
<keyword evidence="2" id="KW-0227">DNA damage</keyword>
<dbReference type="eggNOG" id="KOG2043">
    <property type="taxonomic scope" value="Eukaryota"/>
</dbReference>
<feature type="domain" description="BRCT" evidence="5">
    <location>
        <begin position="420"/>
        <end position="502"/>
    </location>
</feature>
<evidence type="ECO:0000256" key="2">
    <source>
        <dbReference type="ARBA" id="ARBA00022763"/>
    </source>
</evidence>
<organism evidence="6 7">
    <name type="scientific">Globisporangium ultimum (strain ATCC 200006 / CBS 805.95 / DAOM BR144)</name>
    <name type="common">Pythium ultimum</name>
    <dbReference type="NCBI Taxonomy" id="431595"/>
    <lineage>
        <taxon>Eukaryota</taxon>
        <taxon>Sar</taxon>
        <taxon>Stramenopiles</taxon>
        <taxon>Oomycota</taxon>
        <taxon>Peronosporomycetes</taxon>
        <taxon>Pythiales</taxon>
        <taxon>Pythiaceae</taxon>
        <taxon>Globisporangium</taxon>
    </lineage>
</organism>
<feature type="region of interest" description="Disordered" evidence="4">
    <location>
        <begin position="137"/>
        <end position="415"/>
    </location>
</feature>
<feature type="compositionally biased region" description="Polar residues" evidence="4">
    <location>
        <begin position="378"/>
        <end position="387"/>
    </location>
</feature>
<comment type="subcellular location">
    <subcellularLocation>
        <location evidence="1">Nucleus</location>
    </subcellularLocation>
</comment>
<evidence type="ECO:0000256" key="1">
    <source>
        <dbReference type="ARBA" id="ARBA00004123"/>
    </source>
</evidence>
<keyword evidence="7" id="KW-1185">Reference proteome</keyword>
<dbReference type="OMA" id="IRMTNSE"/>
<feature type="compositionally biased region" description="Polar residues" evidence="4">
    <location>
        <begin position="143"/>
        <end position="155"/>
    </location>
</feature>
<proteinExistence type="predicted"/>
<dbReference type="PROSITE" id="PS50172">
    <property type="entry name" value="BRCT"/>
    <property type="match status" value="2"/>
</dbReference>
<name>K3WG71_GLOUD</name>
<accession>K3WG71</accession>
<evidence type="ECO:0000256" key="3">
    <source>
        <dbReference type="ARBA" id="ARBA00023242"/>
    </source>
</evidence>